<evidence type="ECO:0000313" key="2">
    <source>
        <dbReference type="EMBL" id="KFE72457.1"/>
    </source>
</evidence>
<keyword evidence="1" id="KW-0472">Membrane</keyword>
<feature type="transmembrane region" description="Helical" evidence="1">
    <location>
        <begin position="69"/>
        <end position="86"/>
    </location>
</feature>
<evidence type="ECO:0000256" key="1">
    <source>
        <dbReference type="SAM" id="Phobius"/>
    </source>
</evidence>
<protein>
    <submittedName>
        <fullName evidence="2">Uncharacterized protein</fullName>
    </submittedName>
</protein>
<evidence type="ECO:0000313" key="3">
    <source>
        <dbReference type="Proteomes" id="UP000028725"/>
    </source>
</evidence>
<feature type="transmembrane region" description="Helical" evidence="1">
    <location>
        <begin position="12"/>
        <end position="34"/>
    </location>
</feature>
<reference evidence="2 3" key="1">
    <citation type="submission" date="2014-04" db="EMBL/GenBank/DDBJ databases">
        <title>Genome assembly of Hyalangium minutum DSM 14724.</title>
        <authorList>
            <person name="Sharma G."/>
            <person name="Subramanian S."/>
        </authorList>
    </citation>
    <scope>NUCLEOTIDE SEQUENCE [LARGE SCALE GENOMIC DNA]</scope>
    <source>
        <strain evidence="2 3">DSM 14724</strain>
    </source>
</reference>
<keyword evidence="3" id="KW-1185">Reference proteome</keyword>
<dbReference type="Proteomes" id="UP000028725">
    <property type="component" value="Unassembled WGS sequence"/>
</dbReference>
<sequence length="87" mass="8608">MARKHEHGLGRISAAISAAPAAAVLADLSLSGALPLPGDVRFLVALLAAAPAVVVAVCLALLAQSWQRAWLGSAVVGAASVAVMVLS</sequence>
<feature type="transmembrane region" description="Helical" evidence="1">
    <location>
        <begin position="40"/>
        <end position="62"/>
    </location>
</feature>
<keyword evidence="1" id="KW-0812">Transmembrane</keyword>
<comment type="caution">
    <text evidence="2">The sequence shown here is derived from an EMBL/GenBank/DDBJ whole genome shotgun (WGS) entry which is preliminary data.</text>
</comment>
<dbReference type="STRING" id="394096.DB31_0720"/>
<dbReference type="RefSeq" id="WP_044181803.1">
    <property type="nucleotide sequence ID" value="NZ_JMCB01000001.1"/>
</dbReference>
<gene>
    <name evidence="2" type="ORF">DB31_0720</name>
</gene>
<dbReference type="AlphaFoldDB" id="A0A085WXP4"/>
<proteinExistence type="predicted"/>
<name>A0A085WXP4_9BACT</name>
<accession>A0A085WXP4</accession>
<organism evidence="2 3">
    <name type="scientific">Hyalangium minutum</name>
    <dbReference type="NCBI Taxonomy" id="394096"/>
    <lineage>
        <taxon>Bacteria</taxon>
        <taxon>Pseudomonadati</taxon>
        <taxon>Myxococcota</taxon>
        <taxon>Myxococcia</taxon>
        <taxon>Myxococcales</taxon>
        <taxon>Cystobacterineae</taxon>
        <taxon>Archangiaceae</taxon>
        <taxon>Hyalangium</taxon>
    </lineage>
</organism>
<keyword evidence="1" id="KW-1133">Transmembrane helix</keyword>
<dbReference type="EMBL" id="JMCB01000001">
    <property type="protein sequence ID" value="KFE72457.1"/>
    <property type="molecule type" value="Genomic_DNA"/>
</dbReference>